<keyword evidence="1" id="KW-0677">Repeat</keyword>
<dbReference type="Proteomes" id="UP000593563">
    <property type="component" value="Unassembled WGS sequence"/>
</dbReference>
<evidence type="ECO:0000259" key="2">
    <source>
        <dbReference type="Pfam" id="PF23598"/>
    </source>
</evidence>
<dbReference type="Gene3D" id="3.80.10.10">
    <property type="entry name" value="Ribonuclease Inhibitor"/>
    <property type="match status" value="1"/>
</dbReference>
<dbReference type="InterPro" id="IPR055414">
    <property type="entry name" value="LRR_R13L4/SHOC2-like"/>
</dbReference>
<comment type="caution">
    <text evidence="3">The sequence shown here is derived from an EMBL/GenBank/DDBJ whole genome shotgun (WGS) entry which is preliminary data.</text>
</comment>
<organism evidence="3 4">
    <name type="scientific">Apium graveolens</name>
    <name type="common">Celery</name>
    <dbReference type="NCBI Taxonomy" id="4045"/>
    <lineage>
        <taxon>Eukaryota</taxon>
        <taxon>Viridiplantae</taxon>
        <taxon>Streptophyta</taxon>
        <taxon>Embryophyta</taxon>
        <taxon>Tracheophyta</taxon>
        <taxon>Spermatophyta</taxon>
        <taxon>Magnoliopsida</taxon>
        <taxon>eudicotyledons</taxon>
        <taxon>Gunneridae</taxon>
        <taxon>Pentapetalae</taxon>
        <taxon>asterids</taxon>
        <taxon>campanulids</taxon>
        <taxon>Apiales</taxon>
        <taxon>Apiaceae</taxon>
        <taxon>Apioideae</taxon>
        <taxon>apioid superclade</taxon>
        <taxon>Apieae</taxon>
        <taxon>Apium</taxon>
    </lineage>
</organism>
<proteinExistence type="predicted"/>
<dbReference type="PANTHER" id="PTHR15140">
    <property type="entry name" value="TUBULIN-SPECIFIC CHAPERONE E"/>
    <property type="match status" value="1"/>
</dbReference>
<protein>
    <recommendedName>
        <fullName evidence="2">Disease resistance R13L4/SHOC-2-like LRR domain-containing protein</fullName>
    </recommendedName>
</protein>
<gene>
    <name evidence="3" type="ORF">AG4045_002244</name>
</gene>
<accession>A0A6L5BA16</accession>
<dbReference type="InterPro" id="IPR032675">
    <property type="entry name" value="LRR_dom_sf"/>
</dbReference>
<sequence>MDTLFDGLLAEVNRLHTHSDWLPIERSQISFYSQQLSSLSNSYQILKITDHPGSLCLHILASVDYFNDPDPPDLSLVGDQLAFEVAQIFDISLKDFRKASPEFASRYFHFDRNRYQEQVDGEVFVGFHDEAGKLLQQLASITRRKLEVISIVGMAGLDELLQLVHLRYLELRFRSGNPPECISDLRELQTLIMSSRINMVVPKNMWKMISLRHLCIKSGENPTMSLVSPTRPCQRILSRTRNLHKLGLCGSFTTKSGDLKFPDLGLLMHLKTLKLLNTVPLCKAGRLSDSIIFPESLKSLCLSNTYLDWSEGWAFEMIPNLEVLKLKFHAFVGENWETSLEAFPRLKILVLDELDIVNWTASRSHFPVLQRLQVYRCSCLIEIPEDLGSICTLEWIELSGCSDAATNSAIEIQKYQMSIGNDWLKILLNTGLSKQMHKRSGRSGDM</sequence>
<evidence type="ECO:0000256" key="1">
    <source>
        <dbReference type="ARBA" id="ARBA00022737"/>
    </source>
</evidence>
<feature type="domain" description="Disease resistance R13L4/SHOC-2-like LRR" evidence="2">
    <location>
        <begin position="154"/>
        <end position="399"/>
    </location>
</feature>
<evidence type="ECO:0000313" key="4">
    <source>
        <dbReference type="Proteomes" id="UP000593563"/>
    </source>
</evidence>
<keyword evidence="4" id="KW-1185">Reference proteome</keyword>
<name>A0A6L5BA16_APIGR</name>
<reference evidence="3" key="1">
    <citation type="submission" date="2020-01" db="EMBL/GenBank/DDBJ databases">
        <title>The Celery Genome Sequence Reveals Sequential Paleo-tetraploidization, Resistance Gene Elimination, Karyotype Evolution, and Functional Innovation in Apiales.</title>
        <authorList>
            <person name="Song X."/>
        </authorList>
    </citation>
    <scope>NUCLEOTIDE SEQUENCE</scope>
    <source>
        <tissue evidence="3">Leaf</tissue>
    </source>
</reference>
<dbReference type="AlphaFoldDB" id="A0A6L5BA16"/>
<dbReference type="EMBL" id="WRXP01001509">
    <property type="protein sequence ID" value="KAF1002235.1"/>
    <property type="molecule type" value="Genomic_DNA"/>
</dbReference>
<evidence type="ECO:0000313" key="3">
    <source>
        <dbReference type="EMBL" id="KAF1002235.1"/>
    </source>
</evidence>
<dbReference type="Pfam" id="PF23598">
    <property type="entry name" value="LRR_14"/>
    <property type="match status" value="1"/>
</dbReference>
<dbReference type="PANTHER" id="PTHR15140:SF37">
    <property type="entry name" value="UBIQUITIN-LIKE DOMAIN-CONTAINING PROTEIN"/>
    <property type="match status" value="1"/>
</dbReference>
<dbReference type="SUPFAM" id="SSF52058">
    <property type="entry name" value="L domain-like"/>
    <property type="match status" value="1"/>
</dbReference>